<name>A0A178LW89_MYCIR</name>
<reference evidence="3 4" key="1">
    <citation type="submission" date="2016-04" db="EMBL/GenBank/DDBJ databases">
        <title>Draft Genome Sequences of Staphylococcus capitis Strain H36, S. capitis Strain H65, S. cohnii Strain H62, S. hominis Strain H69, Mycobacterium iranicum Strain H39, Plantibacter sp. Strain H53, Pseudomonas oryzihabitans Strain H72, and Microbacterium sp. Strain H83, isolated from residential settings.</title>
        <authorList>
            <person name="Lymperopoulou D."/>
            <person name="Adams R.I."/>
            <person name="Lindow S."/>
            <person name="Coil D.A."/>
            <person name="Jospin G."/>
            <person name="Eisen J.A."/>
        </authorList>
    </citation>
    <scope>NUCLEOTIDE SEQUENCE [LARGE SCALE GENOMIC DNA]</scope>
    <source>
        <strain evidence="3 4">H39</strain>
    </source>
</reference>
<evidence type="ECO:0000256" key="1">
    <source>
        <dbReference type="SAM" id="MobiDB-lite"/>
    </source>
</evidence>
<organism evidence="3 4">
    <name type="scientific">Mycolicibacterium iranicum</name>
    <name type="common">Mycobacterium iranicum</name>
    <dbReference type="NCBI Taxonomy" id="912594"/>
    <lineage>
        <taxon>Bacteria</taxon>
        <taxon>Bacillati</taxon>
        <taxon>Actinomycetota</taxon>
        <taxon>Actinomycetes</taxon>
        <taxon>Mycobacteriales</taxon>
        <taxon>Mycobacteriaceae</taxon>
        <taxon>Mycolicibacterium</taxon>
    </lineage>
</organism>
<feature type="signal peptide" evidence="2">
    <location>
        <begin position="1"/>
        <end position="27"/>
    </location>
</feature>
<protein>
    <recommendedName>
        <fullName evidence="5">Chitin-binding type-2 domain-containing protein</fullName>
    </recommendedName>
</protein>
<dbReference type="STRING" id="912594.AWC12_20945"/>
<keyword evidence="2" id="KW-0732">Signal</keyword>
<evidence type="ECO:0000313" key="4">
    <source>
        <dbReference type="Proteomes" id="UP000078396"/>
    </source>
</evidence>
<evidence type="ECO:0000256" key="2">
    <source>
        <dbReference type="SAM" id="SignalP"/>
    </source>
</evidence>
<feature type="region of interest" description="Disordered" evidence="1">
    <location>
        <begin position="70"/>
        <end position="89"/>
    </location>
</feature>
<comment type="caution">
    <text evidence="3">The sequence shown here is derived from an EMBL/GenBank/DDBJ whole genome shotgun (WGS) entry which is preliminary data.</text>
</comment>
<proteinExistence type="predicted"/>
<dbReference type="AlphaFoldDB" id="A0A178LW89"/>
<evidence type="ECO:0008006" key="5">
    <source>
        <dbReference type="Google" id="ProtNLM"/>
    </source>
</evidence>
<evidence type="ECO:0000313" key="3">
    <source>
        <dbReference type="EMBL" id="OAN38746.1"/>
    </source>
</evidence>
<dbReference type="Proteomes" id="UP000078396">
    <property type="component" value="Unassembled WGS sequence"/>
</dbReference>
<gene>
    <name evidence="3" type="ORF">A4X20_05490</name>
</gene>
<sequence>MGVRKMAAAALIAAAAGTVFQAGVAQAQEPVCPAGTYWNPVAVRCLPYGVNPVVGPAGPVGAGGVVGPVGPGPVGPGPVGPGPLGPGPR</sequence>
<accession>A0A178LW89</accession>
<dbReference type="EMBL" id="LWCS01000021">
    <property type="protein sequence ID" value="OAN38746.1"/>
    <property type="molecule type" value="Genomic_DNA"/>
</dbReference>
<dbReference type="eggNOG" id="ENOG5032AKG">
    <property type="taxonomic scope" value="Bacteria"/>
</dbReference>
<dbReference type="RefSeq" id="WP_064281902.1">
    <property type="nucleotide sequence ID" value="NZ_LWCS01000021.1"/>
</dbReference>
<feature type="chain" id="PRO_5008091477" description="Chitin-binding type-2 domain-containing protein" evidence="2">
    <location>
        <begin position="28"/>
        <end position="89"/>
    </location>
</feature>